<evidence type="ECO:0000259" key="3">
    <source>
        <dbReference type="PROSITE" id="PS51272"/>
    </source>
</evidence>
<keyword evidence="5" id="KW-1185">Reference proteome</keyword>
<dbReference type="AlphaFoldDB" id="A0A1G8AC28"/>
<dbReference type="OrthoDB" id="9790293at2"/>
<feature type="chain" id="PRO_5011769994" evidence="2">
    <location>
        <begin position="41"/>
        <end position="329"/>
    </location>
</feature>
<dbReference type="PROSITE" id="PS51272">
    <property type="entry name" value="SLH"/>
    <property type="match status" value="2"/>
</dbReference>
<feature type="signal peptide" evidence="2">
    <location>
        <begin position="1"/>
        <end position="40"/>
    </location>
</feature>
<dbReference type="PROSITE" id="PS51257">
    <property type="entry name" value="PROKAR_LIPOPROTEIN"/>
    <property type="match status" value="1"/>
</dbReference>
<feature type="domain" description="SLH" evidence="3">
    <location>
        <begin position="140"/>
        <end position="208"/>
    </location>
</feature>
<proteinExistence type="predicted"/>
<dbReference type="InterPro" id="IPR001119">
    <property type="entry name" value="SLH_dom"/>
</dbReference>
<gene>
    <name evidence="4" type="ORF">SAMN05192534_102100</name>
</gene>
<reference evidence="4 5" key="1">
    <citation type="submission" date="2016-10" db="EMBL/GenBank/DDBJ databases">
        <authorList>
            <person name="de Groot N.N."/>
        </authorList>
    </citation>
    <scope>NUCLEOTIDE SEQUENCE [LARGE SCALE GENOMIC DNA]</scope>
    <source>
        <strain evidence="4 5">DSM 21632</strain>
    </source>
</reference>
<dbReference type="STRING" id="568899.SAMN05192534_102100"/>
<dbReference type="Proteomes" id="UP000199163">
    <property type="component" value="Unassembled WGS sequence"/>
</dbReference>
<evidence type="ECO:0000256" key="1">
    <source>
        <dbReference type="ARBA" id="ARBA00022729"/>
    </source>
</evidence>
<keyword evidence="1 2" id="KW-0732">Signal</keyword>
<sequence length="329" mass="37192">MKIFSKETLFQPDRMAAFLFMAVVLYIAAACVSMTNAANAETSGFPDVDQGYWAYDEIRWAEETGLINGHDDGRFGPGNAMSEAQFVTILKRYFQLEHSSTTAAHWAQPAYETLSQHSLRMPGLRDDSIKNRPVTRGVISQALAHSQGQPAELEQAIEWMFRENITTGRQDGDTPMERFDVNGKMTRAQAAVFFKRLHDQQFTKWNSNALLDLTAEGSNAYTEMVRSLYEEKGVTLYARGDHQFATADQTYYHLFQAFPGEQREYVVSRTTEDNLELVSQAAEALGAPHDANTILEALKTADTTNQHQQLGTLEIYPRVHDIFLLWDET</sequence>
<evidence type="ECO:0000313" key="4">
    <source>
        <dbReference type="EMBL" id="SDH18396.1"/>
    </source>
</evidence>
<organism evidence="4 5">
    <name type="scientific">Alteribacillus persepolensis</name>
    <dbReference type="NCBI Taxonomy" id="568899"/>
    <lineage>
        <taxon>Bacteria</taxon>
        <taxon>Bacillati</taxon>
        <taxon>Bacillota</taxon>
        <taxon>Bacilli</taxon>
        <taxon>Bacillales</taxon>
        <taxon>Bacillaceae</taxon>
        <taxon>Alteribacillus</taxon>
    </lineage>
</organism>
<accession>A0A1G8AC28</accession>
<feature type="domain" description="SLH" evidence="3">
    <location>
        <begin position="41"/>
        <end position="104"/>
    </location>
</feature>
<evidence type="ECO:0000256" key="2">
    <source>
        <dbReference type="SAM" id="SignalP"/>
    </source>
</evidence>
<evidence type="ECO:0000313" key="5">
    <source>
        <dbReference type="Proteomes" id="UP000199163"/>
    </source>
</evidence>
<protein>
    <submittedName>
        <fullName evidence="4">S-layer homology domain-containing protein</fullName>
    </submittedName>
</protein>
<dbReference type="RefSeq" id="WP_091271348.1">
    <property type="nucleotide sequence ID" value="NZ_FNDK01000002.1"/>
</dbReference>
<dbReference type="Pfam" id="PF00395">
    <property type="entry name" value="SLH"/>
    <property type="match status" value="1"/>
</dbReference>
<name>A0A1G8AC28_9BACI</name>
<dbReference type="EMBL" id="FNDK01000002">
    <property type="protein sequence ID" value="SDH18396.1"/>
    <property type="molecule type" value="Genomic_DNA"/>
</dbReference>